<evidence type="ECO:0000259" key="2">
    <source>
        <dbReference type="Pfam" id="PF12146"/>
    </source>
</evidence>
<dbReference type="Pfam" id="PF12146">
    <property type="entry name" value="Hydrolase_4"/>
    <property type="match status" value="1"/>
</dbReference>
<keyword evidence="4" id="KW-1185">Reference proteome</keyword>
<dbReference type="InterPro" id="IPR029058">
    <property type="entry name" value="AB_hydrolase_fold"/>
</dbReference>
<dbReference type="OrthoDB" id="9805423at2"/>
<sequence length="265" mass="30053">MIVPKIISNGVELYYEVKGEGVPIIFIHPPLLSSTNFTYQLEHLSKKYQIIVFDIRGHGRSGYSKHPVTYPLIVKDVLLLLETLKIKRAFFCGYSTGGSVLLELLLLHPERAFGGIIISGMSEVNDWKLKLKIATAIRLSKKKTIGILAKSIVKGNSDTRNISKKLKKASVQGHPVNIQQYLRYSMLFNCTELLTKIEAPVLLVYGSKDKTFLPYAQILHSKLPNNELVILNQEQHHIPTKAPHKLHEAIHQFIQAYKMENPFMI</sequence>
<dbReference type="AlphaFoldDB" id="A0A285TDX2"/>
<accession>A0A285TDX2</accession>
<dbReference type="PANTHER" id="PTHR43798:SF31">
    <property type="entry name" value="AB HYDROLASE SUPERFAMILY PROTEIN YCLE"/>
    <property type="match status" value="1"/>
</dbReference>
<protein>
    <submittedName>
        <fullName evidence="3">Pimeloyl-ACP methyl ester carboxylesterase</fullName>
    </submittedName>
</protein>
<dbReference type="Proteomes" id="UP000219636">
    <property type="component" value="Unassembled WGS sequence"/>
</dbReference>
<evidence type="ECO:0000256" key="1">
    <source>
        <dbReference type="ARBA" id="ARBA00022801"/>
    </source>
</evidence>
<dbReference type="InterPro" id="IPR050266">
    <property type="entry name" value="AB_hydrolase_sf"/>
</dbReference>
<evidence type="ECO:0000313" key="3">
    <source>
        <dbReference type="EMBL" id="SOC18016.1"/>
    </source>
</evidence>
<dbReference type="EMBL" id="OBMQ01000010">
    <property type="protein sequence ID" value="SOC18016.1"/>
    <property type="molecule type" value="Genomic_DNA"/>
</dbReference>
<gene>
    <name evidence="3" type="ORF">SAMN05880501_11011</name>
</gene>
<dbReference type="PANTHER" id="PTHR43798">
    <property type="entry name" value="MONOACYLGLYCEROL LIPASE"/>
    <property type="match status" value="1"/>
</dbReference>
<dbReference type="SUPFAM" id="SSF53474">
    <property type="entry name" value="alpha/beta-Hydrolases"/>
    <property type="match status" value="1"/>
</dbReference>
<dbReference type="Gene3D" id="3.40.50.1820">
    <property type="entry name" value="alpha/beta hydrolase"/>
    <property type="match status" value="1"/>
</dbReference>
<name>A0A285TDX2_9BACL</name>
<reference evidence="4" key="1">
    <citation type="submission" date="2017-08" db="EMBL/GenBank/DDBJ databases">
        <authorList>
            <person name="Varghese N."/>
            <person name="Submissions S."/>
        </authorList>
    </citation>
    <scope>NUCLEOTIDE SEQUENCE [LARGE SCALE GENOMIC DNA]</scope>
    <source>
        <strain evidence="4">JC22</strain>
    </source>
</reference>
<dbReference type="GO" id="GO:0016787">
    <property type="term" value="F:hydrolase activity"/>
    <property type="evidence" value="ECO:0007669"/>
    <property type="project" value="UniProtKB-KW"/>
</dbReference>
<organism evidence="3 4">
    <name type="scientific">Ureibacillus xyleni</name>
    <dbReference type="NCBI Taxonomy" id="614648"/>
    <lineage>
        <taxon>Bacteria</taxon>
        <taxon>Bacillati</taxon>
        <taxon>Bacillota</taxon>
        <taxon>Bacilli</taxon>
        <taxon>Bacillales</taxon>
        <taxon>Caryophanaceae</taxon>
        <taxon>Ureibacillus</taxon>
    </lineage>
</organism>
<proteinExistence type="predicted"/>
<dbReference type="InterPro" id="IPR022742">
    <property type="entry name" value="Hydrolase_4"/>
</dbReference>
<dbReference type="GO" id="GO:0016020">
    <property type="term" value="C:membrane"/>
    <property type="evidence" value="ECO:0007669"/>
    <property type="project" value="TreeGrafter"/>
</dbReference>
<feature type="domain" description="Serine aminopeptidase S33" evidence="2">
    <location>
        <begin position="46"/>
        <end position="217"/>
    </location>
</feature>
<keyword evidence="1" id="KW-0378">Hydrolase</keyword>
<evidence type="ECO:0000313" key="4">
    <source>
        <dbReference type="Proteomes" id="UP000219636"/>
    </source>
</evidence>